<accession>A0A650GED2</accession>
<dbReference type="GeneID" id="59160766"/>
<dbReference type="KEGG" id="jme:EEW87_16455"/>
<dbReference type="RefSeq" id="WP_163562362.1">
    <property type="nucleotide sequence ID" value="NZ_CP044548.2"/>
</dbReference>
<reference evidence="1 2" key="1">
    <citation type="submission" date="2019-09" db="EMBL/GenBank/DDBJ databases">
        <title>Complete Genome Sequence of Janibacter melonis M714 with both human health impact and industrial applications.</title>
        <authorList>
            <person name="Jin M."/>
            <person name="Zhao Q.R."/>
        </authorList>
    </citation>
    <scope>NUCLEOTIDE SEQUENCE [LARGE SCALE GENOMIC DNA]</scope>
    <source>
        <strain evidence="1 2">M714</strain>
    </source>
</reference>
<evidence type="ECO:0000313" key="2">
    <source>
        <dbReference type="Proteomes" id="UP000271708"/>
    </source>
</evidence>
<dbReference type="Proteomes" id="UP000271708">
    <property type="component" value="Chromosome"/>
</dbReference>
<organism evidence="1 2">
    <name type="scientific">Janibacter melonis</name>
    <dbReference type="NCBI Taxonomy" id="262209"/>
    <lineage>
        <taxon>Bacteria</taxon>
        <taxon>Bacillati</taxon>
        <taxon>Actinomycetota</taxon>
        <taxon>Actinomycetes</taxon>
        <taxon>Micrococcales</taxon>
        <taxon>Intrasporangiaceae</taxon>
        <taxon>Janibacter</taxon>
    </lineage>
</organism>
<sequence length="283" mass="27879">MTDLRSLALPAGAAVLGVHGVLHAVERGPARVRRALGRTNFAGDPVTLAQGPAWVGGVALGALLAADPVAAAAVAVPGAVGLVDDLVGDRSTKGIRGHLGALRRGRVTSGAVKVAVLGATALVVAVVEHDHDAPLTSRLPALVVDAGVVAGTANLLNLFDLRPGRALKVAALIGAPLLVAAPGRARPALVAGLAATAAALPGDLAGRSMLGDCGANAAGALVGQGLVRSLPLAGRAGVLAAVTALTLASERVSFSRVIDRTPALRALDAWGRPTPAPVTPVTP</sequence>
<proteinExistence type="predicted"/>
<gene>
    <name evidence="1" type="ORF">EEW87_16455</name>
</gene>
<evidence type="ECO:0000313" key="1">
    <source>
        <dbReference type="EMBL" id="QGX08305.1"/>
    </source>
</evidence>
<name>A0A650GED2_9MICO</name>
<dbReference type="AlphaFoldDB" id="A0A650GED2"/>
<dbReference type="EMBL" id="CP044548">
    <property type="protein sequence ID" value="QGX08305.1"/>
    <property type="molecule type" value="Genomic_DNA"/>
</dbReference>
<evidence type="ECO:0008006" key="3">
    <source>
        <dbReference type="Google" id="ProtNLM"/>
    </source>
</evidence>
<protein>
    <recommendedName>
        <fullName evidence="3">UDP-N-acetylmuramyl pentapeptide phosphotransferase/UDP-N-acetylglucosamine-1-phosphate transferase</fullName>
    </recommendedName>
</protein>